<dbReference type="Proteomes" id="UP000228920">
    <property type="component" value="Unassembled WGS sequence"/>
</dbReference>
<protein>
    <recommendedName>
        <fullName evidence="9">Pili assembly chaperone</fullName>
    </recommendedName>
</protein>
<keyword evidence="5 6" id="KW-0472">Membrane</keyword>
<evidence type="ECO:0000313" key="8">
    <source>
        <dbReference type="Proteomes" id="UP000228920"/>
    </source>
</evidence>
<evidence type="ECO:0000256" key="5">
    <source>
        <dbReference type="ARBA" id="ARBA00023136"/>
    </source>
</evidence>
<evidence type="ECO:0000256" key="4">
    <source>
        <dbReference type="ARBA" id="ARBA00022989"/>
    </source>
</evidence>
<dbReference type="AlphaFoldDB" id="A0A2M7TEZ8"/>
<comment type="subcellular location">
    <subcellularLocation>
        <location evidence="1">Membrane</location>
        <topology evidence="1">Single-pass membrane protein</topology>
    </subcellularLocation>
</comment>
<dbReference type="PRINTS" id="PR00885">
    <property type="entry name" value="BCTERIALGSPH"/>
</dbReference>
<proteinExistence type="predicted"/>
<dbReference type="Gene3D" id="3.30.700.10">
    <property type="entry name" value="Glycoprotein, Type 4 Pilin"/>
    <property type="match status" value="1"/>
</dbReference>
<feature type="transmembrane region" description="Helical" evidence="6">
    <location>
        <begin position="12"/>
        <end position="34"/>
    </location>
</feature>
<keyword evidence="2" id="KW-0488">Methylation</keyword>
<dbReference type="InterPro" id="IPR002416">
    <property type="entry name" value="T2SS_protein-GspH"/>
</dbReference>
<dbReference type="InterPro" id="IPR045584">
    <property type="entry name" value="Pilin-like"/>
</dbReference>
<dbReference type="InterPro" id="IPR012902">
    <property type="entry name" value="N_methyl_site"/>
</dbReference>
<evidence type="ECO:0000256" key="1">
    <source>
        <dbReference type="ARBA" id="ARBA00004167"/>
    </source>
</evidence>
<evidence type="ECO:0000256" key="6">
    <source>
        <dbReference type="SAM" id="Phobius"/>
    </source>
</evidence>
<keyword evidence="4 6" id="KW-1133">Transmembrane helix</keyword>
<dbReference type="GO" id="GO:0015627">
    <property type="term" value="C:type II protein secretion system complex"/>
    <property type="evidence" value="ECO:0007669"/>
    <property type="project" value="InterPro"/>
</dbReference>
<evidence type="ECO:0008006" key="9">
    <source>
        <dbReference type="Google" id="ProtNLM"/>
    </source>
</evidence>
<evidence type="ECO:0000256" key="3">
    <source>
        <dbReference type="ARBA" id="ARBA00022692"/>
    </source>
</evidence>
<dbReference type="NCBIfam" id="TIGR02532">
    <property type="entry name" value="IV_pilin_GFxxxE"/>
    <property type="match status" value="1"/>
</dbReference>
<dbReference type="PROSITE" id="PS00409">
    <property type="entry name" value="PROKAR_NTER_METHYL"/>
    <property type="match status" value="1"/>
</dbReference>
<dbReference type="EMBL" id="PFNL01000182">
    <property type="protein sequence ID" value="PIZ44346.1"/>
    <property type="molecule type" value="Genomic_DNA"/>
</dbReference>
<gene>
    <name evidence="7" type="ORF">COY32_06560</name>
</gene>
<keyword evidence="3 6" id="KW-0812">Transmembrane</keyword>
<sequence>MRLPKLVQKGFTLIELLVVIAVLGILAAVVLVAIDPGARIDEANDAGIRSDVSQVATAVEVCFTSQAASGGDYTDCSTGALLTAGNYLKATGMLDRSDNPVRIVATTANAAVFGELDAANVTCAVGSGALKYWTYQSATGESTVHCPASGTPTVAP</sequence>
<dbReference type="SUPFAM" id="SSF54523">
    <property type="entry name" value="Pili subunits"/>
    <property type="match status" value="1"/>
</dbReference>
<organism evidence="7 8">
    <name type="scientific">candidate division WWE3 bacterium CG_4_10_14_0_2_um_filter_41_14</name>
    <dbReference type="NCBI Taxonomy" id="1975072"/>
    <lineage>
        <taxon>Bacteria</taxon>
        <taxon>Katanobacteria</taxon>
    </lineage>
</organism>
<accession>A0A2M7TEZ8</accession>
<evidence type="ECO:0000256" key="2">
    <source>
        <dbReference type="ARBA" id="ARBA00022481"/>
    </source>
</evidence>
<name>A0A2M7TEZ8_UNCKA</name>
<dbReference type="GO" id="GO:0015628">
    <property type="term" value="P:protein secretion by the type II secretion system"/>
    <property type="evidence" value="ECO:0007669"/>
    <property type="project" value="InterPro"/>
</dbReference>
<reference evidence="8" key="1">
    <citation type="submission" date="2017-09" db="EMBL/GenBank/DDBJ databases">
        <title>Depth-based differentiation of microbial function through sediment-hosted aquifers and enrichment of novel symbionts in the deep terrestrial subsurface.</title>
        <authorList>
            <person name="Probst A.J."/>
            <person name="Ladd B."/>
            <person name="Jarett J.K."/>
            <person name="Geller-Mcgrath D.E."/>
            <person name="Sieber C.M.K."/>
            <person name="Emerson J.B."/>
            <person name="Anantharaman K."/>
            <person name="Thomas B.C."/>
            <person name="Malmstrom R."/>
            <person name="Stieglmeier M."/>
            <person name="Klingl A."/>
            <person name="Woyke T."/>
            <person name="Ryan C.M."/>
            <person name="Banfield J.F."/>
        </authorList>
    </citation>
    <scope>NUCLEOTIDE SEQUENCE [LARGE SCALE GENOMIC DNA]</scope>
</reference>
<dbReference type="Pfam" id="PF07963">
    <property type="entry name" value="N_methyl"/>
    <property type="match status" value="1"/>
</dbReference>
<dbReference type="GO" id="GO:0016020">
    <property type="term" value="C:membrane"/>
    <property type="evidence" value="ECO:0007669"/>
    <property type="project" value="UniProtKB-SubCell"/>
</dbReference>
<comment type="caution">
    <text evidence="7">The sequence shown here is derived from an EMBL/GenBank/DDBJ whole genome shotgun (WGS) entry which is preliminary data.</text>
</comment>
<evidence type="ECO:0000313" key="7">
    <source>
        <dbReference type="EMBL" id="PIZ44346.1"/>
    </source>
</evidence>